<keyword evidence="5" id="KW-0770">Synapse</keyword>
<feature type="site" description="Interaction with the cone snail toxin Con-ikot-ikot" evidence="15">
    <location>
        <position position="133"/>
    </location>
</feature>
<comment type="caution">
    <text evidence="20">The sequence shown here is derived from an EMBL/GenBank/DDBJ whole genome shotgun (WGS) entry which is preliminary data.</text>
</comment>
<dbReference type="GO" id="GO:0045211">
    <property type="term" value="C:postsynaptic membrane"/>
    <property type="evidence" value="ECO:0007669"/>
    <property type="project" value="UniProtKB-SubCell"/>
</dbReference>
<dbReference type="PANTHER" id="PTHR18966">
    <property type="entry name" value="IONOTROPIC GLUTAMATE RECEPTOR"/>
    <property type="match status" value="1"/>
</dbReference>
<dbReference type="EMBL" id="LUCM01001340">
    <property type="protein sequence ID" value="KAA0199072.1"/>
    <property type="molecule type" value="Genomic_DNA"/>
</dbReference>
<dbReference type="Proteomes" id="UP000728185">
    <property type="component" value="Unassembled WGS sequence"/>
</dbReference>
<keyword evidence="2" id="KW-1003">Cell membrane</keyword>
<keyword evidence="16" id="KW-1015">Disulfide bond</keyword>
<evidence type="ECO:0000256" key="13">
    <source>
        <dbReference type="ARBA" id="ARBA00034104"/>
    </source>
</evidence>
<sequence length="467" mass="52208">VWFYVLAIYLAVCVCMFISSRLSPYEWNAPHACEDGGDMTKNQFTLLNSFYYHISALLNQGTELAPQATSTRLLTGVWWFFALIIIATYTANLAAFLTVENTKSPIESAEDLANQEKIKYGTISSGSSRDFFKTTTLSTFKKMGAFMDKYPEYLADRTEIGVERVKQGNYAFILESAWNEYYVQRDCSLMQVGALLDSKGYGIGFPQGSPWRDRVSSAILQLQNDQQLDKLKRKWWNEYNITEPCNLLRESSKAPSPLGVEQIGGVFIMLLVGFVVGFLVSIVEFVIATRDKKRSEILKAMWRELAFAVRCLTTSKRLKSEVKKMPRSRSNIKLISSVQSGMCAMDPKLTFMHPNLDSHMPGQSSDPLLFNAPARPAPMSAGTTQLDLPSSVGSLDFETRHSGVDYPAPGPESSTASAYPWSAGGLGVHRRVNQTAPSRTKAMKTSIVHPENPHLTGQDLWQFNHPR</sequence>
<evidence type="ECO:0000256" key="8">
    <source>
        <dbReference type="ARBA" id="ARBA00023170"/>
    </source>
</evidence>
<feature type="binding site" evidence="14">
    <location>
        <position position="128"/>
    </location>
    <ligand>
        <name>L-glutamate</name>
        <dbReference type="ChEBI" id="CHEBI:29985"/>
    </ligand>
</feature>
<evidence type="ECO:0000256" key="5">
    <source>
        <dbReference type="ARBA" id="ARBA00023018"/>
    </source>
</evidence>
<dbReference type="FunFam" id="3.40.190.10:FF:000061">
    <property type="entry name" value="Glutamate receptor, ionotropic kainate"/>
    <property type="match status" value="1"/>
</dbReference>
<evidence type="ECO:0000256" key="17">
    <source>
        <dbReference type="SAM" id="MobiDB-lite"/>
    </source>
</evidence>
<name>A0A8E0S1J7_9TREM</name>
<evidence type="ECO:0000256" key="10">
    <source>
        <dbReference type="ARBA" id="ARBA00023257"/>
    </source>
</evidence>
<evidence type="ECO:0000256" key="16">
    <source>
        <dbReference type="PIRSR" id="PIRSR601508-3"/>
    </source>
</evidence>
<dbReference type="GO" id="GO:0038023">
    <property type="term" value="F:signaling receptor activity"/>
    <property type="evidence" value="ECO:0007669"/>
    <property type="project" value="InterPro"/>
</dbReference>
<organism evidence="20 21">
    <name type="scientific">Fasciolopsis buskii</name>
    <dbReference type="NCBI Taxonomy" id="27845"/>
    <lineage>
        <taxon>Eukaryota</taxon>
        <taxon>Metazoa</taxon>
        <taxon>Spiralia</taxon>
        <taxon>Lophotrochozoa</taxon>
        <taxon>Platyhelminthes</taxon>
        <taxon>Trematoda</taxon>
        <taxon>Digenea</taxon>
        <taxon>Plagiorchiida</taxon>
        <taxon>Echinostomata</taxon>
        <taxon>Echinostomatoidea</taxon>
        <taxon>Fasciolidae</taxon>
        <taxon>Fasciolopsis</taxon>
    </lineage>
</organism>
<evidence type="ECO:0000259" key="19">
    <source>
        <dbReference type="SMART" id="SM00079"/>
    </source>
</evidence>
<dbReference type="FunFam" id="1.10.287.70:FF:000010">
    <property type="entry name" value="Putative glutamate receptor ionotropic kainate 1"/>
    <property type="match status" value="1"/>
</dbReference>
<evidence type="ECO:0000313" key="21">
    <source>
        <dbReference type="Proteomes" id="UP000728185"/>
    </source>
</evidence>
<evidence type="ECO:0000256" key="11">
    <source>
        <dbReference type="ARBA" id="ARBA00023286"/>
    </source>
</evidence>
<keyword evidence="4 18" id="KW-1133">Transmembrane helix</keyword>
<dbReference type="Gene3D" id="1.10.287.70">
    <property type="match status" value="1"/>
</dbReference>
<feature type="binding site" evidence="14">
    <location>
        <position position="127"/>
    </location>
    <ligand>
        <name>L-glutamate</name>
        <dbReference type="ChEBI" id="CHEBI:29985"/>
    </ligand>
</feature>
<evidence type="ECO:0000313" key="20">
    <source>
        <dbReference type="EMBL" id="KAA0199072.1"/>
    </source>
</evidence>
<evidence type="ECO:0000256" key="12">
    <source>
        <dbReference type="ARBA" id="ARBA00023303"/>
    </source>
</evidence>
<evidence type="ECO:0000256" key="9">
    <source>
        <dbReference type="ARBA" id="ARBA00023180"/>
    </source>
</evidence>
<evidence type="ECO:0000256" key="4">
    <source>
        <dbReference type="ARBA" id="ARBA00022989"/>
    </source>
</evidence>
<comment type="subcellular location">
    <subcellularLocation>
        <location evidence="13">Postsynaptic cell membrane</location>
        <topology evidence="13">Multi-pass membrane protein</topology>
    </subcellularLocation>
</comment>
<keyword evidence="8 20" id="KW-0675">Receptor</keyword>
<keyword evidence="9" id="KW-0325">Glycoprotein</keyword>
<dbReference type="PRINTS" id="PR00177">
    <property type="entry name" value="NMDARECEPTOR"/>
</dbReference>
<keyword evidence="1" id="KW-0813">Transport</keyword>
<feature type="domain" description="Ionotropic glutamate receptor C-terminal" evidence="19">
    <location>
        <begin position="8"/>
        <end position="238"/>
    </location>
</feature>
<feature type="transmembrane region" description="Helical" evidence="18">
    <location>
        <begin position="263"/>
        <end position="287"/>
    </location>
</feature>
<evidence type="ECO:0000256" key="18">
    <source>
        <dbReference type="SAM" id="Phobius"/>
    </source>
</evidence>
<keyword evidence="21" id="KW-1185">Reference proteome</keyword>
<evidence type="ECO:0000256" key="7">
    <source>
        <dbReference type="ARBA" id="ARBA00023136"/>
    </source>
</evidence>
<evidence type="ECO:0000256" key="1">
    <source>
        <dbReference type="ARBA" id="ARBA00022448"/>
    </source>
</evidence>
<dbReference type="InterPro" id="IPR001508">
    <property type="entry name" value="Iono_Glu_rcpt_met"/>
</dbReference>
<proteinExistence type="predicted"/>
<keyword evidence="7 18" id="KW-0472">Membrane</keyword>
<dbReference type="GO" id="GO:0015276">
    <property type="term" value="F:ligand-gated monoatomic ion channel activity"/>
    <property type="evidence" value="ECO:0007669"/>
    <property type="project" value="InterPro"/>
</dbReference>
<dbReference type="Gene3D" id="3.40.190.10">
    <property type="entry name" value="Periplasmic binding protein-like II"/>
    <property type="match status" value="1"/>
</dbReference>
<keyword evidence="10" id="KW-0628">Postsynaptic cell membrane</keyword>
<feature type="transmembrane region" description="Helical" evidence="18">
    <location>
        <begin position="77"/>
        <end position="99"/>
    </location>
</feature>
<dbReference type="InterPro" id="IPR001320">
    <property type="entry name" value="Iontro_rcpt_C"/>
</dbReference>
<dbReference type="OrthoDB" id="5984008at2759"/>
<evidence type="ECO:0000256" key="14">
    <source>
        <dbReference type="PIRSR" id="PIRSR601508-1"/>
    </source>
</evidence>
<dbReference type="InterPro" id="IPR015683">
    <property type="entry name" value="Ionotropic_Glu_rcpt"/>
</dbReference>
<evidence type="ECO:0000256" key="3">
    <source>
        <dbReference type="ARBA" id="ARBA00022692"/>
    </source>
</evidence>
<feature type="transmembrane region" description="Helical" evidence="18">
    <location>
        <begin position="6"/>
        <end position="22"/>
    </location>
</feature>
<protein>
    <submittedName>
        <fullName evidence="20">Glutamate receptor ionotropic kainate 3</fullName>
    </submittedName>
</protein>
<evidence type="ECO:0000256" key="6">
    <source>
        <dbReference type="ARBA" id="ARBA00023065"/>
    </source>
</evidence>
<evidence type="ECO:0000256" key="2">
    <source>
        <dbReference type="ARBA" id="ARBA00022475"/>
    </source>
</evidence>
<gene>
    <name evidence="20" type="ORF">FBUS_11854</name>
</gene>
<dbReference type="SMART" id="SM00079">
    <property type="entry name" value="PBPe"/>
    <property type="match status" value="1"/>
</dbReference>
<dbReference type="AlphaFoldDB" id="A0A8E0S1J7"/>
<feature type="disulfide bond" evidence="16">
    <location>
        <begin position="187"/>
        <end position="245"/>
    </location>
</feature>
<keyword evidence="12" id="KW-0407">Ion channel</keyword>
<keyword evidence="11" id="KW-1071">Ligand-gated ion channel</keyword>
<feature type="region of interest" description="Disordered" evidence="17">
    <location>
        <begin position="443"/>
        <end position="467"/>
    </location>
</feature>
<evidence type="ECO:0000256" key="15">
    <source>
        <dbReference type="PIRSR" id="PIRSR601508-2"/>
    </source>
</evidence>
<feature type="non-terminal residue" evidence="20">
    <location>
        <position position="1"/>
    </location>
</feature>
<reference evidence="20" key="1">
    <citation type="submission" date="2019-05" db="EMBL/GenBank/DDBJ databases">
        <title>Annotation for the trematode Fasciolopsis buski.</title>
        <authorList>
            <person name="Choi Y.-J."/>
        </authorList>
    </citation>
    <scope>NUCLEOTIDE SEQUENCE</scope>
    <source>
        <strain evidence="20">HT</strain>
        <tissue evidence="20">Whole worm</tissue>
    </source>
</reference>
<dbReference type="SUPFAM" id="SSF53850">
    <property type="entry name" value="Periplasmic binding protein-like II"/>
    <property type="match status" value="1"/>
</dbReference>
<keyword evidence="6" id="KW-0406">Ion transport</keyword>
<feature type="site" description="Crucial to convey clamshell closure to channel opening" evidence="15">
    <location>
        <position position="106"/>
    </location>
</feature>
<dbReference type="Pfam" id="PF00060">
    <property type="entry name" value="Lig_chan"/>
    <property type="match status" value="1"/>
</dbReference>
<accession>A0A8E0S1J7</accession>
<keyword evidence="3 18" id="KW-0812">Transmembrane</keyword>
<feature type="binding site" evidence="14">
    <location>
        <position position="175"/>
    </location>
    <ligand>
        <name>L-glutamate</name>
        <dbReference type="ChEBI" id="CHEBI:29985"/>
    </ligand>
</feature>